<evidence type="ECO:0000313" key="4">
    <source>
        <dbReference type="Proteomes" id="UP000321331"/>
    </source>
</evidence>
<dbReference type="EMBL" id="VMNF01000002">
    <property type="protein sequence ID" value="TXC12396.1"/>
    <property type="molecule type" value="Genomic_DNA"/>
</dbReference>
<dbReference type="AlphaFoldDB" id="A0A5C6TNH8"/>
<name>A0A5C6TNH8_FUSOC</name>
<sequence>MPLNANIRAAQAVVSSRQRLQKGLSRDASKLMKKPLSIRDAERQYKGSNKSSIARIVKQLEAAKTANFSLVPEPNNGRPRLLSDAEEEAIVCFIIWMQKSGLPASKGEIEDAANTIRTRRDPHAQPVSRMWYSVVYIAQ</sequence>
<comment type="caution">
    <text evidence="2">The sequence shown here is derived from an EMBL/GenBank/DDBJ whole genome shotgun (WGS) entry which is preliminary data.</text>
</comment>
<accession>A0A5C6TNH8</accession>
<evidence type="ECO:0000313" key="2">
    <source>
        <dbReference type="EMBL" id="TXC12396.1"/>
    </source>
</evidence>
<evidence type="ECO:0000313" key="1">
    <source>
        <dbReference type="EMBL" id="TXB97878.1"/>
    </source>
</evidence>
<evidence type="ECO:0008006" key="5">
    <source>
        <dbReference type="Google" id="ProtNLM"/>
    </source>
</evidence>
<gene>
    <name evidence="1" type="ORF">FocTR4_00017212</name>
    <name evidence="2" type="ORF">FocTR4_00017231</name>
    <name evidence="3" type="ORF">FocTR4_00017275</name>
</gene>
<dbReference type="Proteomes" id="UP000321331">
    <property type="component" value="Unassembled WGS sequence"/>
</dbReference>
<reference evidence="2 4" key="1">
    <citation type="submission" date="2019-07" db="EMBL/GenBank/DDBJ databases">
        <title>The First High-Quality Draft Genome Sequence of the Causal Agent of the Current Panama Disease Epidemic.</title>
        <authorList>
            <person name="Warmington R.J."/>
            <person name="Kay W."/>
            <person name="Jeffries A."/>
            <person name="Bebber D."/>
            <person name="Moore K."/>
            <person name="Studholme D.J."/>
        </authorList>
    </citation>
    <scope>NUCLEOTIDE SEQUENCE [LARGE SCALE GENOMIC DNA]</scope>
    <source>
        <strain evidence="2 4">TR4</strain>
    </source>
</reference>
<dbReference type="EMBL" id="VMNF01000002">
    <property type="protein sequence ID" value="TXC12403.1"/>
    <property type="molecule type" value="Genomic_DNA"/>
</dbReference>
<organism evidence="2 4">
    <name type="scientific">Fusarium oxysporum f. sp. cubense</name>
    <dbReference type="NCBI Taxonomy" id="61366"/>
    <lineage>
        <taxon>Eukaryota</taxon>
        <taxon>Fungi</taxon>
        <taxon>Dikarya</taxon>
        <taxon>Ascomycota</taxon>
        <taxon>Pezizomycotina</taxon>
        <taxon>Sordariomycetes</taxon>
        <taxon>Hypocreomycetidae</taxon>
        <taxon>Hypocreales</taxon>
        <taxon>Nectriaceae</taxon>
        <taxon>Fusarium</taxon>
        <taxon>Fusarium oxysporum species complex</taxon>
    </lineage>
</organism>
<evidence type="ECO:0000313" key="3">
    <source>
        <dbReference type="EMBL" id="TXC12403.1"/>
    </source>
</evidence>
<proteinExistence type="predicted"/>
<protein>
    <recommendedName>
        <fullName evidence="5">HTH CENPB-type domain-containing protein</fullName>
    </recommendedName>
</protein>
<dbReference type="EMBL" id="VMNF01000013">
    <property type="protein sequence ID" value="TXB97878.1"/>
    <property type="molecule type" value="Genomic_DNA"/>
</dbReference>